<dbReference type="InterPro" id="IPR011013">
    <property type="entry name" value="Gal_mutarotase_sf_dom"/>
</dbReference>
<dbReference type="CDD" id="cd06592">
    <property type="entry name" value="GH31_NET37"/>
    <property type="match status" value="1"/>
</dbReference>
<dbReference type="GO" id="GO:0030246">
    <property type="term" value="F:carbohydrate binding"/>
    <property type="evidence" value="ECO:0007669"/>
    <property type="project" value="InterPro"/>
</dbReference>
<dbReference type="SUPFAM" id="SSF51011">
    <property type="entry name" value="Glycosyl hydrolase domain"/>
    <property type="match status" value="1"/>
</dbReference>
<dbReference type="GO" id="GO:0004553">
    <property type="term" value="F:hydrolase activity, hydrolyzing O-glycosyl compounds"/>
    <property type="evidence" value="ECO:0007669"/>
    <property type="project" value="InterPro"/>
</dbReference>
<comment type="similarity">
    <text evidence="1 2">Belongs to the glycosyl hydrolase 31 family.</text>
</comment>
<dbReference type="PANTHER" id="PTHR22762">
    <property type="entry name" value="ALPHA-GLUCOSIDASE"/>
    <property type="match status" value="1"/>
</dbReference>
<feature type="domain" description="Glycosyl hydrolase family 31 C-terminal" evidence="7">
    <location>
        <begin position="562"/>
        <end position="629"/>
    </location>
</feature>
<evidence type="ECO:0000313" key="9">
    <source>
        <dbReference type="Proteomes" id="UP000515369"/>
    </source>
</evidence>
<name>A0A7G5GXN0_9BACT</name>
<sequence>MMSRSFLFFIFSLFVVTSGSGQQTAFQWQQIAPGVWKSVIGSPDGITPLAVADVKPRLDGLQKLGDMPFPTLLGESVHEKTDNKTFLRFPLQQGEQLFGLGLNFKTVQQRGTIKTLHVDHYNGKDNGRTHAPVPFYVSSLGYGVLINSARYITVYAGTGVLAEGKHTPAEMNRNTQRNWSAQPYSDAVEMVVPAAGTEVYVFAGRTPMEVMQRYNLYCGGGTLPPKWGLGFTHRTPTLFTDKQILNEVAEFEAKGYPLSFVGLEPGWQSHSYPNSFVWDSTRFPHPDQFLKQLATKNIRSNLWINPYVSSHSPIFKDVLPYTGSHTVWVGRVPDFNLAPARDLYKSLFTKQHLSIGVSGYKVDEVDGYDHWLWPDVAKFPSGIGAEQMRQIYGLQFQKMTDGWFREKNQRTYGLVRGSNAGSPWMPYVIYNDYYDHRDFITALCTSSFAGVLWTPEARTSKTSEEWLRRMQTVCFSPMAMLNAWADGTKPWSFADVADEVKAVMQLRMELLPYLYTTFAQYHFEGKPPIRAMNLVDGFSFDDKATTAQFNSTDNPYAMAVKQDIKDQFMVGDFLLVAPLFAGETSRKVVLPPGNWYDFYTGKLAGNGEVIDVKPASLAIPVFVKEGGIIPMIPFQLHTPGETEKLPLQIRHYGTTEASWNLYDDDGITFDYEKGKFSWAQLTVKKDKKGKLTGSWIAPKDPSFHYTKATWEFMTR</sequence>
<proteinExistence type="inferred from homology"/>
<dbReference type="RefSeq" id="WP_182460879.1">
    <property type="nucleotide sequence ID" value="NZ_CP059732.1"/>
</dbReference>
<evidence type="ECO:0000259" key="7">
    <source>
        <dbReference type="Pfam" id="PF21365"/>
    </source>
</evidence>
<dbReference type="KEGG" id="sfol:H3H32_01250"/>
<feature type="chain" id="PRO_5028910145" evidence="3">
    <location>
        <begin position="22"/>
        <end position="715"/>
    </location>
</feature>
<feature type="domain" description="Glycoside hydrolase family 31 N-terminal" evidence="5">
    <location>
        <begin position="80"/>
        <end position="151"/>
    </location>
</feature>
<dbReference type="EMBL" id="CP059732">
    <property type="protein sequence ID" value="QMW03622.1"/>
    <property type="molecule type" value="Genomic_DNA"/>
</dbReference>
<dbReference type="InterPro" id="IPR017853">
    <property type="entry name" value="GH"/>
</dbReference>
<reference evidence="8 9" key="1">
    <citation type="submission" date="2020-07" db="EMBL/GenBank/DDBJ databases">
        <title>Spirosoma foliorum sp. nov., isolated from the leaves on the Nejang mountain Korea, Republic of.</title>
        <authorList>
            <person name="Ho H."/>
            <person name="Lee Y.-J."/>
            <person name="Nurcahyanto D.-A."/>
            <person name="Kim S.-G."/>
        </authorList>
    </citation>
    <scope>NUCLEOTIDE SEQUENCE [LARGE SCALE GENOMIC DNA]</scope>
    <source>
        <strain evidence="8 9">PL0136</strain>
    </source>
</reference>
<feature type="domain" description="Glycoside hydrolase family 31 TIM barrel" evidence="4">
    <location>
        <begin position="222"/>
        <end position="516"/>
    </location>
</feature>
<keyword evidence="9" id="KW-1185">Reference proteome</keyword>
<dbReference type="Gene3D" id="2.60.40.1760">
    <property type="entry name" value="glycosyl hydrolase (family 31)"/>
    <property type="match status" value="1"/>
</dbReference>
<protein>
    <submittedName>
        <fullName evidence="8">DUF5110 domain-containing protein</fullName>
    </submittedName>
</protein>
<dbReference type="Gene3D" id="3.20.20.80">
    <property type="entry name" value="Glycosidases"/>
    <property type="match status" value="1"/>
</dbReference>
<dbReference type="AlphaFoldDB" id="A0A7G5GXN0"/>
<evidence type="ECO:0000256" key="1">
    <source>
        <dbReference type="ARBA" id="ARBA00007806"/>
    </source>
</evidence>
<feature type="domain" description="DUF5110" evidence="6">
    <location>
        <begin position="646"/>
        <end position="688"/>
    </location>
</feature>
<dbReference type="InterPro" id="IPR033403">
    <property type="entry name" value="DUF5110"/>
</dbReference>
<dbReference type="Pfam" id="PF21365">
    <property type="entry name" value="Glyco_hydro_31_3rd"/>
    <property type="match status" value="1"/>
</dbReference>
<evidence type="ECO:0000256" key="2">
    <source>
        <dbReference type="RuleBase" id="RU361185"/>
    </source>
</evidence>
<dbReference type="SUPFAM" id="SSF74650">
    <property type="entry name" value="Galactose mutarotase-like"/>
    <property type="match status" value="1"/>
</dbReference>
<keyword evidence="2" id="KW-0326">Glycosidase</keyword>
<evidence type="ECO:0000313" key="8">
    <source>
        <dbReference type="EMBL" id="QMW03622.1"/>
    </source>
</evidence>
<dbReference type="GO" id="GO:0005975">
    <property type="term" value="P:carbohydrate metabolic process"/>
    <property type="evidence" value="ECO:0007669"/>
    <property type="project" value="InterPro"/>
</dbReference>
<dbReference type="InterPro" id="IPR048395">
    <property type="entry name" value="Glyco_hydro_31_C"/>
</dbReference>
<keyword evidence="2" id="KW-0378">Hydrolase</keyword>
<dbReference type="InterPro" id="IPR013780">
    <property type="entry name" value="Glyco_hydro_b"/>
</dbReference>
<dbReference type="Pfam" id="PF13802">
    <property type="entry name" value="Gal_mutarotas_2"/>
    <property type="match status" value="1"/>
</dbReference>
<feature type="signal peptide" evidence="3">
    <location>
        <begin position="1"/>
        <end position="21"/>
    </location>
</feature>
<dbReference type="Pfam" id="PF17137">
    <property type="entry name" value="DUF5110"/>
    <property type="match status" value="1"/>
</dbReference>
<dbReference type="CDD" id="cd14752">
    <property type="entry name" value="GH31_N"/>
    <property type="match status" value="1"/>
</dbReference>
<dbReference type="Gene3D" id="2.60.40.1180">
    <property type="entry name" value="Golgi alpha-mannosidase II"/>
    <property type="match status" value="2"/>
</dbReference>
<dbReference type="Pfam" id="PF01055">
    <property type="entry name" value="Glyco_hydro_31_2nd"/>
    <property type="match status" value="1"/>
</dbReference>
<organism evidence="8 9">
    <name type="scientific">Spirosoma foliorum</name>
    <dbReference type="NCBI Taxonomy" id="2710596"/>
    <lineage>
        <taxon>Bacteria</taxon>
        <taxon>Pseudomonadati</taxon>
        <taxon>Bacteroidota</taxon>
        <taxon>Cytophagia</taxon>
        <taxon>Cytophagales</taxon>
        <taxon>Cytophagaceae</taxon>
        <taxon>Spirosoma</taxon>
    </lineage>
</organism>
<dbReference type="SUPFAM" id="SSF51445">
    <property type="entry name" value="(Trans)glycosidases"/>
    <property type="match status" value="1"/>
</dbReference>
<evidence type="ECO:0000259" key="6">
    <source>
        <dbReference type="Pfam" id="PF17137"/>
    </source>
</evidence>
<evidence type="ECO:0000256" key="3">
    <source>
        <dbReference type="SAM" id="SignalP"/>
    </source>
</evidence>
<evidence type="ECO:0000259" key="4">
    <source>
        <dbReference type="Pfam" id="PF01055"/>
    </source>
</evidence>
<evidence type="ECO:0000259" key="5">
    <source>
        <dbReference type="Pfam" id="PF13802"/>
    </source>
</evidence>
<dbReference type="InterPro" id="IPR025887">
    <property type="entry name" value="Glyco_hydro_31_N_dom"/>
</dbReference>
<dbReference type="PANTHER" id="PTHR22762:SF144">
    <property type="entry name" value="ALPHA-XYLOSIDASE"/>
    <property type="match status" value="1"/>
</dbReference>
<keyword evidence="3" id="KW-0732">Signal</keyword>
<dbReference type="InterPro" id="IPR000322">
    <property type="entry name" value="Glyco_hydro_31_TIM"/>
</dbReference>
<gene>
    <name evidence="8" type="ORF">H3H32_01250</name>
</gene>
<dbReference type="Proteomes" id="UP000515369">
    <property type="component" value="Chromosome"/>
</dbReference>
<accession>A0A7G5GXN0</accession>